<proteinExistence type="predicted"/>
<keyword evidence="3" id="KW-1185">Reference proteome</keyword>
<dbReference type="Proteomes" id="UP000652761">
    <property type="component" value="Unassembled WGS sequence"/>
</dbReference>
<accession>A0A843XB16</accession>
<dbReference type="AlphaFoldDB" id="A0A843XB16"/>
<evidence type="ECO:0000256" key="1">
    <source>
        <dbReference type="SAM" id="Phobius"/>
    </source>
</evidence>
<feature type="transmembrane region" description="Helical" evidence="1">
    <location>
        <begin position="105"/>
        <end position="131"/>
    </location>
</feature>
<sequence length="232" mass="26073">MSAACHALGGLLTSTMGRRRPSLSRSGHDGRAIQSSGGVFGVLSPRGRRTEQGKCRLVIGLRVLREGWLRFYPLWCALVLLRYWMWYLVIVGVEVNWCSVEVCGVTFHVLGFYSSLGCFALVFVLVFSFPMWCFSDVVWVLSESMLALFYRFVVHGMKVMLSGVKVCGRDTFGVVTQIATVTTLIIPELDGKIAGRRLEILAARGLDAKFLSLQEHRLSSKYRVKRRIQDTI</sequence>
<evidence type="ECO:0000313" key="3">
    <source>
        <dbReference type="Proteomes" id="UP000652761"/>
    </source>
</evidence>
<gene>
    <name evidence="2" type="ORF">Taro_049462</name>
</gene>
<evidence type="ECO:0000313" key="2">
    <source>
        <dbReference type="EMBL" id="MQM16505.1"/>
    </source>
</evidence>
<feature type="transmembrane region" description="Helical" evidence="1">
    <location>
        <begin position="72"/>
        <end position="93"/>
    </location>
</feature>
<protein>
    <submittedName>
        <fullName evidence="2">Uncharacterized protein</fullName>
    </submittedName>
</protein>
<reference evidence="2" key="1">
    <citation type="submission" date="2017-07" db="EMBL/GenBank/DDBJ databases">
        <title>Taro Niue Genome Assembly and Annotation.</title>
        <authorList>
            <person name="Atibalentja N."/>
            <person name="Keating K."/>
            <person name="Fields C.J."/>
        </authorList>
    </citation>
    <scope>NUCLEOTIDE SEQUENCE</scope>
    <source>
        <strain evidence="2">Niue_2</strain>
        <tissue evidence="2">Leaf</tissue>
    </source>
</reference>
<feature type="transmembrane region" description="Helical" evidence="1">
    <location>
        <begin position="137"/>
        <end position="154"/>
    </location>
</feature>
<dbReference type="EMBL" id="NMUH01007037">
    <property type="protein sequence ID" value="MQM16505.1"/>
    <property type="molecule type" value="Genomic_DNA"/>
</dbReference>
<keyword evidence="1" id="KW-0472">Membrane</keyword>
<name>A0A843XB16_COLES</name>
<comment type="caution">
    <text evidence="2">The sequence shown here is derived from an EMBL/GenBank/DDBJ whole genome shotgun (WGS) entry which is preliminary data.</text>
</comment>
<keyword evidence="1" id="KW-0812">Transmembrane</keyword>
<organism evidence="2 3">
    <name type="scientific">Colocasia esculenta</name>
    <name type="common">Wild taro</name>
    <name type="synonym">Arum esculentum</name>
    <dbReference type="NCBI Taxonomy" id="4460"/>
    <lineage>
        <taxon>Eukaryota</taxon>
        <taxon>Viridiplantae</taxon>
        <taxon>Streptophyta</taxon>
        <taxon>Embryophyta</taxon>
        <taxon>Tracheophyta</taxon>
        <taxon>Spermatophyta</taxon>
        <taxon>Magnoliopsida</taxon>
        <taxon>Liliopsida</taxon>
        <taxon>Araceae</taxon>
        <taxon>Aroideae</taxon>
        <taxon>Colocasieae</taxon>
        <taxon>Colocasia</taxon>
    </lineage>
</organism>
<keyword evidence="1" id="KW-1133">Transmembrane helix</keyword>